<dbReference type="Gene3D" id="3.40.50.300">
    <property type="entry name" value="P-loop containing nucleotide triphosphate hydrolases"/>
    <property type="match status" value="1"/>
</dbReference>
<name>A0A7W7Y8A0_9BACT</name>
<organism evidence="2 3">
    <name type="scientific">Prosthecobacter vanneervenii</name>
    <dbReference type="NCBI Taxonomy" id="48466"/>
    <lineage>
        <taxon>Bacteria</taxon>
        <taxon>Pseudomonadati</taxon>
        <taxon>Verrucomicrobiota</taxon>
        <taxon>Verrucomicrobiia</taxon>
        <taxon>Verrucomicrobiales</taxon>
        <taxon>Verrucomicrobiaceae</taxon>
        <taxon>Prosthecobacter</taxon>
    </lineage>
</organism>
<keyword evidence="3" id="KW-1185">Reference proteome</keyword>
<proteinExistence type="predicted"/>
<reference evidence="2 3" key="1">
    <citation type="submission" date="2020-08" db="EMBL/GenBank/DDBJ databases">
        <title>Genomic Encyclopedia of Type Strains, Phase IV (KMG-IV): sequencing the most valuable type-strain genomes for metagenomic binning, comparative biology and taxonomic classification.</title>
        <authorList>
            <person name="Goeker M."/>
        </authorList>
    </citation>
    <scope>NUCLEOTIDE SEQUENCE [LARGE SCALE GENOMIC DNA]</scope>
    <source>
        <strain evidence="2 3">DSM 12252</strain>
    </source>
</reference>
<dbReference type="InterPro" id="IPR027417">
    <property type="entry name" value="P-loop_NTPase"/>
</dbReference>
<evidence type="ECO:0000313" key="3">
    <source>
        <dbReference type="Proteomes" id="UP000590740"/>
    </source>
</evidence>
<gene>
    <name evidence="2" type="ORF">HNQ65_001032</name>
</gene>
<dbReference type="AlphaFoldDB" id="A0A7W7Y8A0"/>
<dbReference type="Proteomes" id="UP000590740">
    <property type="component" value="Unassembled WGS sequence"/>
</dbReference>
<protein>
    <submittedName>
        <fullName evidence="2">Chromosomal replication initiation ATPase DnaA</fullName>
    </submittedName>
</protein>
<evidence type="ECO:0000256" key="1">
    <source>
        <dbReference type="SAM" id="MobiDB-lite"/>
    </source>
</evidence>
<dbReference type="EMBL" id="JACHIG010000001">
    <property type="protein sequence ID" value="MBB5031478.1"/>
    <property type="molecule type" value="Genomic_DNA"/>
</dbReference>
<comment type="caution">
    <text evidence="2">The sequence shown here is derived from an EMBL/GenBank/DDBJ whole genome shotgun (WGS) entry which is preliminary data.</text>
</comment>
<accession>A0A7W7Y8A0</accession>
<evidence type="ECO:0000313" key="2">
    <source>
        <dbReference type="EMBL" id="MBB5031478.1"/>
    </source>
</evidence>
<dbReference type="SUPFAM" id="SSF52540">
    <property type="entry name" value="P-loop containing nucleoside triphosphate hydrolases"/>
    <property type="match status" value="1"/>
</dbReference>
<feature type="region of interest" description="Disordered" evidence="1">
    <location>
        <begin position="1"/>
        <end position="20"/>
    </location>
</feature>
<dbReference type="RefSeq" id="WP_184338397.1">
    <property type="nucleotide sequence ID" value="NZ_JACHIG010000001.1"/>
</dbReference>
<sequence length="210" mass="23828">MQSTAQLLRTDRALTASPDEAEMHPHVAEWPWRFEVYHPGLREVLPAVQAWCSAVIRREPPRRWLSLLGPSGVGKTHILKQALSCLRSATARGLWKIPTATGQRSPEMAHLIPAVDLTDFRAPHDYARYDLIYIEDIGSGATLDKGAGAVTRSRVAELLQLRSNKWTLMDANLYRREIEHQLDGRIASRLKRDGSWMVEVPPEVGDYWDR</sequence>